<keyword evidence="7 11" id="KW-0406">Ion transport</keyword>
<dbReference type="PANTHER" id="PTHR11690">
    <property type="entry name" value="AMILORIDE-SENSITIVE SODIUM CHANNEL-RELATED"/>
    <property type="match status" value="1"/>
</dbReference>
<keyword evidence="5" id="KW-1133">Transmembrane helix</keyword>
<dbReference type="GO" id="GO:0015280">
    <property type="term" value="F:ligand-gated sodium channel activity"/>
    <property type="evidence" value="ECO:0007669"/>
    <property type="project" value="TreeGrafter"/>
</dbReference>
<dbReference type="InterPro" id="IPR001873">
    <property type="entry name" value="ENaC"/>
</dbReference>
<keyword evidence="6" id="KW-0915">Sodium</keyword>
<dbReference type="PANTHER" id="PTHR11690:SF248">
    <property type="entry name" value="PICKPOCKET 17, ISOFORM A"/>
    <property type="match status" value="1"/>
</dbReference>
<organism evidence="13 14">
    <name type="scientific">Rotaria sordida</name>
    <dbReference type="NCBI Taxonomy" id="392033"/>
    <lineage>
        <taxon>Eukaryota</taxon>
        <taxon>Metazoa</taxon>
        <taxon>Spiralia</taxon>
        <taxon>Gnathifera</taxon>
        <taxon>Rotifera</taxon>
        <taxon>Eurotatoria</taxon>
        <taxon>Bdelloidea</taxon>
        <taxon>Philodinida</taxon>
        <taxon>Philodinidae</taxon>
        <taxon>Rotaria</taxon>
    </lineage>
</organism>
<keyword evidence="8" id="KW-0472">Membrane</keyword>
<comment type="subcellular location">
    <subcellularLocation>
        <location evidence="1">Membrane</location>
        <topology evidence="1">Multi-pass membrane protein</topology>
    </subcellularLocation>
</comment>
<dbReference type="PRINTS" id="PR01078">
    <property type="entry name" value="AMINACHANNEL"/>
</dbReference>
<name>A0A819TYS9_9BILA</name>
<keyword evidence="2 11" id="KW-0813">Transport</keyword>
<reference evidence="13" key="1">
    <citation type="submission" date="2021-02" db="EMBL/GenBank/DDBJ databases">
        <authorList>
            <person name="Nowell W R."/>
        </authorList>
    </citation>
    <scope>NUCLEOTIDE SEQUENCE</scope>
</reference>
<evidence type="ECO:0000256" key="9">
    <source>
        <dbReference type="ARBA" id="ARBA00023201"/>
    </source>
</evidence>
<evidence type="ECO:0000256" key="8">
    <source>
        <dbReference type="ARBA" id="ARBA00023136"/>
    </source>
</evidence>
<evidence type="ECO:0000313" key="12">
    <source>
        <dbReference type="EMBL" id="CAF1477852.1"/>
    </source>
</evidence>
<protein>
    <submittedName>
        <fullName evidence="13">Uncharacterized protein</fullName>
    </submittedName>
</protein>
<keyword evidence="9 11" id="KW-0739">Sodium transport</keyword>
<keyword evidence="4 11" id="KW-0812">Transmembrane</keyword>
<comment type="similarity">
    <text evidence="11">Belongs to the amiloride-sensitive sodium channel (TC 1.A.6) family.</text>
</comment>
<dbReference type="EMBL" id="CAJOBE010008869">
    <property type="protein sequence ID" value="CAF4071765.1"/>
    <property type="molecule type" value="Genomic_DNA"/>
</dbReference>
<dbReference type="GO" id="GO:0005886">
    <property type="term" value="C:plasma membrane"/>
    <property type="evidence" value="ECO:0007669"/>
    <property type="project" value="TreeGrafter"/>
</dbReference>
<keyword evidence="3 11" id="KW-0894">Sodium channel</keyword>
<dbReference type="Proteomes" id="UP000663889">
    <property type="component" value="Unassembled WGS sequence"/>
</dbReference>
<dbReference type="Proteomes" id="UP000663874">
    <property type="component" value="Unassembled WGS sequence"/>
</dbReference>
<evidence type="ECO:0000256" key="10">
    <source>
        <dbReference type="ARBA" id="ARBA00023303"/>
    </source>
</evidence>
<evidence type="ECO:0000313" key="13">
    <source>
        <dbReference type="EMBL" id="CAF4071765.1"/>
    </source>
</evidence>
<evidence type="ECO:0000313" key="14">
    <source>
        <dbReference type="Proteomes" id="UP000663874"/>
    </source>
</evidence>
<evidence type="ECO:0000256" key="7">
    <source>
        <dbReference type="ARBA" id="ARBA00023065"/>
    </source>
</evidence>
<gene>
    <name evidence="13" type="ORF">FNK824_LOCUS29853</name>
    <name evidence="12" type="ORF">SEV965_LOCUS34960</name>
</gene>
<comment type="caution">
    <text evidence="13">The sequence shown here is derived from an EMBL/GenBank/DDBJ whole genome shotgun (WGS) entry which is preliminary data.</text>
</comment>
<evidence type="ECO:0000256" key="1">
    <source>
        <dbReference type="ARBA" id="ARBA00004141"/>
    </source>
</evidence>
<dbReference type="EMBL" id="CAJNOU010005428">
    <property type="protein sequence ID" value="CAF1477852.1"/>
    <property type="molecule type" value="Genomic_DNA"/>
</dbReference>
<evidence type="ECO:0000256" key="6">
    <source>
        <dbReference type="ARBA" id="ARBA00023053"/>
    </source>
</evidence>
<evidence type="ECO:0000256" key="5">
    <source>
        <dbReference type="ARBA" id="ARBA00022989"/>
    </source>
</evidence>
<evidence type="ECO:0000256" key="3">
    <source>
        <dbReference type="ARBA" id="ARBA00022461"/>
    </source>
</evidence>
<evidence type="ECO:0000256" key="2">
    <source>
        <dbReference type="ARBA" id="ARBA00022448"/>
    </source>
</evidence>
<accession>A0A819TYS9</accession>
<dbReference type="AlphaFoldDB" id="A0A819TYS9"/>
<dbReference type="Pfam" id="PF00858">
    <property type="entry name" value="ASC"/>
    <property type="match status" value="1"/>
</dbReference>
<keyword evidence="10 11" id="KW-0407">Ion channel</keyword>
<evidence type="ECO:0000256" key="11">
    <source>
        <dbReference type="RuleBase" id="RU000679"/>
    </source>
</evidence>
<evidence type="ECO:0000256" key="4">
    <source>
        <dbReference type="ARBA" id="ARBA00022692"/>
    </source>
</evidence>
<sequence>MTDVRKSNEYGGSGKLELNFYVHSHQYVPYITEDIGMIGMVHDNTQFPMIKFAGRALVTGFKHRMTYAKKTIFYLRAPYSTCNDETPPIMQAMFNNYPDVEYVYSEDVCYDLCTEVYTYYMCGCIDPKQWNARSILLPRTETIIVAPLCNISDTCYTQAATVLMNSSILLEEYCSYCSQQCSITDFIVKSSMWKAPAAWLMDDIKNFVENSEILLPTDWSVNWHSHIQSNYLSIELVHESIFVENYTQTPAMGPITALSDVGGIQENQAIQGIQENQAIQEIQENQGIQENQAIQGIQENQAIQEIQENQGIQENQAIQETQENQAIQEIQGKEQVI</sequence>
<proteinExistence type="inferred from homology"/>